<dbReference type="InterPro" id="IPR020846">
    <property type="entry name" value="MFS_dom"/>
</dbReference>
<protein>
    <recommendedName>
        <fullName evidence="2">Major facilitator superfamily (MFS) profile domain-containing protein</fullName>
    </recommendedName>
</protein>
<dbReference type="PROSITE" id="PS50850">
    <property type="entry name" value="MFS"/>
    <property type="match status" value="1"/>
</dbReference>
<reference evidence="3" key="1">
    <citation type="journal article" date="2014" name="Front. Microbiol.">
        <title>High frequency of phylogenetically diverse reductive dehalogenase-homologous genes in deep subseafloor sedimentary metagenomes.</title>
        <authorList>
            <person name="Kawai M."/>
            <person name="Futagami T."/>
            <person name="Toyoda A."/>
            <person name="Takaki Y."/>
            <person name="Nishi S."/>
            <person name="Hori S."/>
            <person name="Arai W."/>
            <person name="Tsubouchi T."/>
            <person name="Morono Y."/>
            <person name="Uchiyama I."/>
            <person name="Ito T."/>
            <person name="Fujiyama A."/>
            <person name="Inagaki F."/>
            <person name="Takami H."/>
        </authorList>
    </citation>
    <scope>NUCLEOTIDE SEQUENCE</scope>
    <source>
        <strain evidence="3">Expedition CK06-06</strain>
    </source>
</reference>
<dbReference type="EMBL" id="BART01000077">
    <property type="protein sequence ID" value="GAG63567.1"/>
    <property type="molecule type" value="Genomic_DNA"/>
</dbReference>
<organism evidence="3">
    <name type="scientific">marine sediment metagenome</name>
    <dbReference type="NCBI Taxonomy" id="412755"/>
    <lineage>
        <taxon>unclassified sequences</taxon>
        <taxon>metagenomes</taxon>
        <taxon>ecological metagenomes</taxon>
    </lineage>
</organism>
<feature type="transmembrane region" description="Helical" evidence="1">
    <location>
        <begin position="16"/>
        <end position="36"/>
    </location>
</feature>
<keyword evidence="1" id="KW-0472">Membrane</keyword>
<keyword evidence="1" id="KW-1133">Transmembrane helix</keyword>
<proteinExistence type="predicted"/>
<dbReference type="AlphaFoldDB" id="X1A0A7"/>
<keyword evidence="1" id="KW-0812">Transmembrane</keyword>
<sequence>MPDIAPSHFRSQANGIINFMGGLGALLVFFAVKPLYDSNITYPFIAGGLLMLLASLIVVFTIKEDRPFIEEEDREGKKPAVSFRESLSAFYENIKDIFSGDRSLFFILFSIFF</sequence>
<evidence type="ECO:0000313" key="3">
    <source>
        <dbReference type="EMBL" id="GAG63567.1"/>
    </source>
</evidence>
<evidence type="ECO:0000256" key="1">
    <source>
        <dbReference type="SAM" id="Phobius"/>
    </source>
</evidence>
<dbReference type="InterPro" id="IPR036259">
    <property type="entry name" value="MFS_trans_sf"/>
</dbReference>
<dbReference type="Gene3D" id="1.20.1250.20">
    <property type="entry name" value="MFS general substrate transporter like domains"/>
    <property type="match status" value="1"/>
</dbReference>
<name>X1A0A7_9ZZZZ</name>
<dbReference type="PANTHER" id="PTHR23528">
    <property type="match status" value="1"/>
</dbReference>
<dbReference type="SUPFAM" id="SSF103473">
    <property type="entry name" value="MFS general substrate transporter"/>
    <property type="match status" value="1"/>
</dbReference>
<dbReference type="PANTHER" id="PTHR23528:SF1">
    <property type="entry name" value="MAJOR FACILITATOR SUPERFAMILY (MFS) PROFILE DOMAIN-CONTAINING PROTEIN"/>
    <property type="match status" value="1"/>
</dbReference>
<feature type="transmembrane region" description="Helical" evidence="1">
    <location>
        <begin position="42"/>
        <end position="62"/>
    </location>
</feature>
<gene>
    <name evidence="3" type="ORF">S01H4_00541</name>
</gene>
<dbReference type="GO" id="GO:0022857">
    <property type="term" value="F:transmembrane transporter activity"/>
    <property type="evidence" value="ECO:0007669"/>
    <property type="project" value="InterPro"/>
</dbReference>
<comment type="caution">
    <text evidence="3">The sequence shown here is derived from an EMBL/GenBank/DDBJ whole genome shotgun (WGS) entry which is preliminary data.</text>
</comment>
<accession>X1A0A7</accession>
<feature type="domain" description="Major facilitator superfamily (MFS) profile" evidence="2">
    <location>
        <begin position="1"/>
        <end position="66"/>
    </location>
</feature>
<evidence type="ECO:0000259" key="2">
    <source>
        <dbReference type="PROSITE" id="PS50850"/>
    </source>
</evidence>